<feature type="domain" description="Alpha-L-fucosidase C-terminal" evidence="10">
    <location>
        <begin position="439"/>
        <end position="520"/>
    </location>
</feature>
<evidence type="ECO:0000256" key="2">
    <source>
        <dbReference type="ARBA" id="ARBA00007951"/>
    </source>
</evidence>
<dbReference type="InterPro" id="IPR000772">
    <property type="entry name" value="Ricin_B_lectin"/>
</dbReference>
<keyword evidence="4 7" id="KW-0732">Signal</keyword>
<feature type="chain" id="PRO_5045179760" description="alpha-L-fucosidase" evidence="7">
    <location>
        <begin position="33"/>
        <end position="755"/>
    </location>
</feature>
<dbReference type="EMBL" id="JBHLUD010000002">
    <property type="protein sequence ID" value="MFC0541697.1"/>
    <property type="molecule type" value="Genomic_DNA"/>
</dbReference>
<evidence type="ECO:0000313" key="11">
    <source>
        <dbReference type="EMBL" id="MFC0541697.1"/>
    </source>
</evidence>
<dbReference type="InterPro" id="IPR013780">
    <property type="entry name" value="Glyco_hydro_b"/>
</dbReference>
<keyword evidence="5" id="KW-0378">Hydrolase</keyword>
<accession>A0ABV6MNI7</accession>
<dbReference type="InterPro" id="IPR035992">
    <property type="entry name" value="Ricin_B-like_lectins"/>
</dbReference>
<sequence length="755" mass="81488">MSSSPENSLSRRQFTALAAGGLAATALPTALAGPAAAAGRPERYQPTWPSVDGHPPAPEWFQDAKFGIYWHWGAFTTPEFGSEWYGRNMYSPGSAENAHHKAIYGDPRVWGYDRFIDGGADLAGNHVQFAPELVSQGGQFDPEDWARTIKASGARFAGPVAEHHDGYSMWDSKVNEWNSVDRGPGLNLLDLFAEAVRGQGLKLLVAMHHAFNYNGFYDFAPPQSDPSLRKLYGQLPRADEDQLWLAKLKEVVDRARPDVLWQDFSLDAPGYCFNSGPCAVGEQQRLEFLAYYYNRAQEWGREVVATYKVFDHGFTTAGEVADYERGGPADIVTPYWLTDDAISSSSWSYTQGIGYYSSTQMIHGLIDRVSKGGTMLLNISPTLEGTIPAEQRAVLADFGAYLGRVGESIYSTRSWDVYGEGPTKMGGGSFVAPKVGTATDFRFTRDKARRVLYATVLAWPGATADVTTLSSRRIDLSTLKCVELLGTQGSLTYTQDHRALHVTLPPAKPFESQAYVLKLTFAGQIPVLGPESGATAFADRNYRGASAALSVGGYSSAQLQAKGLAPKSISALWPADGYLALGYPGDNFTGTPSTFVSATPDLRGFDNAIVSMRVSFDPARWFRIVNVTNGLAMDGGGSVPAGSKLKIWTPDDSTNLQFAAADTGDGFFLLTNRTNGLVVDGAGATAEGANPVQTAYTGAASQQWSITDTGNNLYVIANRATGLVLDGGGSVPSGSPLKQWPDDGSPNLRWQFFVV</sequence>
<dbReference type="SUPFAM" id="SSF51445">
    <property type="entry name" value="(Trans)glycosidases"/>
    <property type="match status" value="1"/>
</dbReference>
<dbReference type="PANTHER" id="PTHR10030">
    <property type="entry name" value="ALPHA-L-FUCOSIDASE"/>
    <property type="match status" value="1"/>
</dbReference>
<name>A0ABV6MNI7_9PSEU</name>
<dbReference type="Proteomes" id="UP001589810">
    <property type="component" value="Unassembled WGS sequence"/>
</dbReference>
<reference evidence="11 12" key="1">
    <citation type="submission" date="2024-09" db="EMBL/GenBank/DDBJ databases">
        <authorList>
            <person name="Sun Q."/>
            <person name="Mori K."/>
        </authorList>
    </citation>
    <scope>NUCLEOTIDE SEQUENCE [LARGE SCALE GENOMIC DNA]</scope>
    <source>
        <strain evidence="11 12">TBRC 1432</strain>
    </source>
</reference>
<feature type="signal peptide" evidence="7">
    <location>
        <begin position="1"/>
        <end position="32"/>
    </location>
</feature>
<dbReference type="SMART" id="SM00812">
    <property type="entry name" value="Alpha_L_fucos"/>
    <property type="match status" value="1"/>
</dbReference>
<evidence type="ECO:0000259" key="8">
    <source>
        <dbReference type="Pfam" id="PF01120"/>
    </source>
</evidence>
<evidence type="ECO:0000256" key="1">
    <source>
        <dbReference type="ARBA" id="ARBA00004071"/>
    </source>
</evidence>
<dbReference type="Gene3D" id="2.60.40.1180">
    <property type="entry name" value="Golgi alpha-mannosidase II"/>
    <property type="match status" value="1"/>
</dbReference>
<feature type="domain" description="Glycoside hydrolase family 29 N-terminal" evidence="8">
    <location>
        <begin position="38"/>
        <end position="407"/>
    </location>
</feature>
<evidence type="ECO:0000256" key="4">
    <source>
        <dbReference type="ARBA" id="ARBA00022729"/>
    </source>
</evidence>
<dbReference type="Pfam" id="PF16757">
    <property type="entry name" value="Fucosidase_C"/>
    <property type="match status" value="1"/>
</dbReference>
<comment type="similarity">
    <text evidence="2">Belongs to the glycosyl hydrolase 29 family.</text>
</comment>
<evidence type="ECO:0000256" key="7">
    <source>
        <dbReference type="SAM" id="SignalP"/>
    </source>
</evidence>
<comment type="function">
    <text evidence="1">Alpha-L-fucosidase is responsible for hydrolyzing the alpha-1,6-linked fucose joined to the reducing-end N-acetylglucosamine of the carbohydrate moieties of glycoproteins.</text>
</comment>
<dbReference type="PROSITE" id="PS50231">
    <property type="entry name" value="RICIN_B_LECTIN"/>
    <property type="match status" value="1"/>
</dbReference>
<evidence type="ECO:0000256" key="3">
    <source>
        <dbReference type="ARBA" id="ARBA00012662"/>
    </source>
</evidence>
<evidence type="ECO:0000259" key="10">
    <source>
        <dbReference type="Pfam" id="PF16757"/>
    </source>
</evidence>
<comment type="caution">
    <text evidence="11">The sequence shown here is derived from an EMBL/GenBank/DDBJ whole genome shotgun (WGS) entry which is preliminary data.</text>
</comment>
<protein>
    <recommendedName>
        <fullName evidence="3">alpha-L-fucosidase</fullName>
        <ecNumber evidence="3">3.2.1.51</ecNumber>
    </recommendedName>
</protein>
<dbReference type="InterPro" id="IPR011024">
    <property type="entry name" value="G_crystallin-like"/>
</dbReference>
<dbReference type="SUPFAM" id="SSF49695">
    <property type="entry name" value="gamma-Crystallin-like"/>
    <property type="match status" value="1"/>
</dbReference>
<feature type="domain" description="Ricin B lectin" evidence="9">
    <location>
        <begin position="621"/>
        <end position="693"/>
    </location>
</feature>
<feature type="domain" description="Ricin B lectin" evidence="9">
    <location>
        <begin position="701"/>
        <end position="752"/>
    </location>
</feature>
<dbReference type="Pfam" id="PF14200">
    <property type="entry name" value="RicinB_lectin_2"/>
    <property type="match status" value="2"/>
</dbReference>
<dbReference type="PRINTS" id="PR00741">
    <property type="entry name" value="GLHYDRLASE29"/>
</dbReference>
<dbReference type="PANTHER" id="PTHR10030:SF37">
    <property type="entry name" value="ALPHA-L-FUCOSIDASE-RELATED"/>
    <property type="match status" value="1"/>
</dbReference>
<dbReference type="PROSITE" id="PS51318">
    <property type="entry name" value="TAT"/>
    <property type="match status" value="1"/>
</dbReference>
<dbReference type="InterPro" id="IPR006311">
    <property type="entry name" value="TAT_signal"/>
</dbReference>
<dbReference type="RefSeq" id="WP_273942270.1">
    <property type="nucleotide sequence ID" value="NZ_CP097263.1"/>
</dbReference>
<dbReference type="InterPro" id="IPR016286">
    <property type="entry name" value="FUC_metazoa-typ"/>
</dbReference>
<keyword evidence="6" id="KW-0326">Glycosidase</keyword>
<proteinExistence type="inferred from homology"/>
<dbReference type="InterPro" id="IPR000933">
    <property type="entry name" value="Glyco_hydro_29"/>
</dbReference>
<dbReference type="InterPro" id="IPR017853">
    <property type="entry name" value="GH"/>
</dbReference>
<evidence type="ECO:0000259" key="9">
    <source>
        <dbReference type="Pfam" id="PF14200"/>
    </source>
</evidence>
<dbReference type="Gene3D" id="3.20.20.80">
    <property type="entry name" value="Glycosidases"/>
    <property type="match status" value="1"/>
</dbReference>
<evidence type="ECO:0000256" key="5">
    <source>
        <dbReference type="ARBA" id="ARBA00022801"/>
    </source>
</evidence>
<dbReference type="InterPro" id="IPR057739">
    <property type="entry name" value="Glyco_hydro_29_N"/>
</dbReference>
<dbReference type="Pfam" id="PF01120">
    <property type="entry name" value="Alpha_L_fucos"/>
    <property type="match status" value="1"/>
</dbReference>
<dbReference type="InterPro" id="IPR031919">
    <property type="entry name" value="Fucosidase_C"/>
</dbReference>
<gene>
    <name evidence="11" type="ORF">ACFFH7_09405</name>
</gene>
<keyword evidence="12" id="KW-1185">Reference proteome</keyword>
<dbReference type="EC" id="3.2.1.51" evidence="3"/>
<dbReference type="CDD" id="cd00161">
    <property type="entry name" value="beta-trefoil_Ricin-like"/>
    <property type="match status" value="1"/>
</dbReference>
<dbReference type="Gene3D" id="2.80.10.50">
    <property type="match status" value="1"/>
</dbReference>
<evidence type="ECO:0000313" key="12">
    <source>
        <dbReference type="Proteomes" id="UP001589810"/>
    </source>
</evidence>
<dbReference type="Gene3D" id="2.60.20.10">
    <property type="entry name" value="Crystallins"/>
    <property type="match status" value="1"/>
</dbReference>
<evidence type="ECO:0000256" key="6">
    <source>
        <dbReference type="ARBA" id="ARBA00023295"/>
    </source>
</evidence>
<dbReference type="SUPFAM" id="SSF50370">
    <property type="entry name" value="Ricin B-like lectins"/>
    <property type="match status" value="1"/>
</dbReference>
<organism evidence="11 12">
    <name type="scientific">Kutzneria chonburiensis</name>
    <dbReference type="NCBI Taxonomy" id="1483604"/>
    <lineage>
        <taxon>Bacteria</taxon>
        <taxon>Bacillati</taxon>
        <taxon>Actinomycetota</taxon>
        <taxon>Actinomycetes</taxon>
        <taxon>Pseudonocardiales</taxon>
        <taxon>Pseudonocardiaceae</taxon>
        <taxon>Kutzneria</taxon>
    </lineage>
</organism>